<reference evidence="2 3" key="1">
    <citation type="submission" date="2018-07" db="EMBL/GenBank/DDBJ databases">
        <authorList>
            <person name="Quirk P.G."/>
            <person name="Krulwich T.A."/>
        </authorList>
    </citation>
    <scope>NUCLEOTIDE SEQUENCE [LARGE SCALE GENOMIC DNA]</scope>
    <source>
        <strain evidence="2 3">CC-BB4</strain>
    </source>
</reference>
<keyword evidence="3" id="KW-1185">Reference proteome</keyword>
<dbReference type="InterPro" id="IPR046739">
    <property type="entry name" value="DUF6789"/>
</dbReference>
<evidence type="ECO:0000313" key="2">
    <source>
        <dbReference type="EMBL" id="AXK82590.1"/>
    </source>
</evidence>
<evidence type="ECO:0000256" key="1">
    <source>
        <dbReference type="SAM" id="Phobius"/>
    </source>
</evidence>
<keyword evidence="1" id="KW-1133">Transmembrane helix</keyword>
<organism evidence="2 3">
    <name type="scientific">Pseudolabrys taiwanensis</name>
    <dbReference type="NCBI Taxonomy" id="331696"/>
    <lineage>
        <taxon>Bacteria</taxon>
        <taxon>Pseudomonadati</taxon>
        <taxon>Pseudomonadota</taxon>
        <taxon>Alphaproteobacteria</taxon>
        <taxon>Hyphomicrobiales</taxon>
        <taxon>Xanthobacteraceae</taxon>
        <taxon>Pseudolabrys</taxon>
    </lineage>
</organism>
<dbReference type="KEGG" id="ptaw:DW352_19930"/>
<evidence type="ECO:0000313" key="3">
    <source>
        <dbReference type="Proteomes" id="UP000254889"/>
    </source>
</evidence>
<feature type="transmembrane region" description="Helical" evidence="1">
    <location>
        <begin position="118"/>
        <end position="138"/>
    </location>
</feature>
<protein>
    <submittedName>
        <fullName evidence="2">Uncharacterized protein</fullName>
    </submittedName>
</protein>
<proteinExistence type="predicted"/>
<dbReference type="Pfam" id="PF20587">
    <property type="entry name" value="DUF6789"/>
    <property type="match status" value="1"/>
</dbReference>
<dbReference type="AlphaFoldDB" id="A0A346A093"/>
<keyword evidence="1" id="KW-0812">Transmembrane</keyword>
<dbReference type="OrthoDB" id="8230205at2"/>
<dbReference type="Proteomes" id="UP000254889">
    <property type="component" value="Chromosome"/>
</dbReference>
<accession>A0A346A093</accession>
<dbReference type="EMBL" id="CP031417">
    <property type="protein sequence ID" value="AXK82590.1"/>
    <property type="molecule type" value="Genomic_DNA"/>
</dbReference>
<sequence length="145" mass="15100">MAAGLCGSLAHTALMAFKASAGLLPSFSPYDDLQAMLARLVGGAVPPLAVWALSYFNGSVVLGFLFGRLHRYLPARTGAGKGAIFGLGVWILMGLVFFPAIGKGLFAAQTPLGLAPTLFSLAMVLTYSITLGVTYAVFSTQRAAR</sequence>
<gene>
    <name evidence="2" type="ORF">DW352_19930</name>
</gene>
<keyword evidence="1" id="KW-0472">Membrane</keyword>
<feature type="transmembrane region" description="Helical" evidence="1">
    <location>
        <begin position="78"/>
        <end position="98"/>
    </location>
</feature>
<feature type="transmembrane region" description="Helical" evidence="1">
    <location>
        <begin position="45"/>
        <end position="66"/>
    </location>
</feature>
<name>A0A346A093_9HYPH</name>